<dbReference type="EMBL" id="JXTC01000039">
    <property type="protein sequence ID" value="PON96265.1"/>
    <property type="molecule type" value="Genomic_DNA"/>
</dbReference>
<protein>
    <submittedName>
        <fullName evidence="1">Uncharacterized protein</fullName>
    </submittedName>
</protein>
<gene>
    <name evidence="1" type="ORF">TorRG33x02_078540</name>
</gene>
<accession>A0A2P5FEP3</accession>
<organism evidence="1 2">
    <name type="scientific">Trema orientale</name>
    <name type="common">Charcoal tree</name>
    <name type="synonym">Celtis orientalis</name>
    <dbReference type="NCBI Taxonomy" id="63057"/>
    <lineage>
        <taxon>Eukaryota</taxon>
        <taxon>Viridiplantae</taxon>
        <taxon>Streptophyta</taxon>
        <taxon>Embryophyta</taxon>
        <taxon>Tracheophyta</taxon>
        <taxon>Spermatophyta</taxon>
        <taxon>Magnoliopsida</taxon>
        <taxon>eudicotyledons</taxon>
        <taxon>Gunneridae</taxon>
        <taxon>Pentapetalae</taxon>
        <taxon>rosids</taxon>
        <taxon>fabids</taxon>
        <taxon>Rosales</taxon>
        <taxon>Cannabaceae</taxon>
        <taxon>Trema</taxon>
    </lineage>
</organism>
<proteinExistence type="predicted"/>
<sequence length="103" mass="11714">MVQNQASDNHEFVHVEGNGQVCPRACSIHDESDLVAGKERAVITSNLARLPPGPIRFQEYIYIPSQIPKAQIRTYAPPSYMTPSSIHARICMLHHWLNSDWFK</sequence>
<keyword evidence="2" id="KW-1185">Reference proteome</keyword>
<name>A0A2P5FEP3_TREOI</name>
<dbReference type="InParanoid" id="A0A2P5FEP3"/>
<evidence type="ECO:0000313" key="1">
    <source>
        <dbReference type="EMBL" id="PON96265.1"/>
    </source>
</evidence>
<comment type="caution">
    <text evidence="1">The sequence shown here is derived from an EMBL/GenBank/DDBJ whole genome shotgun (WGS) entry which is preliminary data.</text>
</comment>
<reference evidence="2" key="1">
    <citation type="submission" date="2016-06" db="EMBL/GenBank/DDBJ databases">
        <title>Parallel loss of symbiosis genes in relatives of nitrogen-fixing non-legume Parasponia.</title>
        <authorList>
            <person name="Van Velzen R."/>
            <person name="Holmer R."/>
            <person name="Bu F."/>
            <person name="Rutten L."/>
            <person name="Van Zeijl A."/>
            <person name="Liu W."/>
            <person name="Santuari L."/>
            <person name="Cao Q."/>
            <person name="Sharma T."/>
            <person name="Shen D."/>
            <person name="Roswanjaya Y."/>
            <person name="Wardhani T."/>
            <person name="Kalhor M.S."/>
            <person name="Jansen J."/>
            <person name="Van den Hoogen J."/>
            <person name="Gungor B."/>
            <person name="Hartog M."/>
            <person name="Hontelez J."/>
            <person name="Verver J."/>
            <person name="Yang W.-C."/>
            <person name="Schijlen E."/>
            <person name="Repin R."/>
            <person name="Schilthuizen M."/>
            <person name="Schranz E."/>
            <person name="Heidstra R."/>
            <person name="Miyata K."/>
            <person name="Fedorova E."/>
            <person name="Kohlen W."/>
            <person name="Bisseling T."/>
            <person name="Smit S."/>
            <person name="Geurts R."/>
        </authorList>
    </citation>
    <scope>NUCLEOTIDE SEQUENCE [LARGE SCALE GENOMIC DNA]</scope>
    <source>
        <strain evidence="2">cv. RG33-2</strain>
    </source>
</reference>
<dbReference type="Proteomes" id="UP000237000">
    <property type="component" value="Unassembled WGS sequence"/>
</dbReference>
<evidence type="ECO:0000313" key="2">
    <source>
        <dbReference type="Proteomes" id="UP000237000"/>
    </source>
</evidence>
<dbReference type="AlphaFoldDB" id="A0A2P5FEP3"/>
<dbReference type="OrthoDB" id="10300060at2759"/>